<dbReference type="InterPro" id="IPR019539">
    <property type="entry name" value="GalKase_N"/>
</dbReference>
<keyword evidence="1" id="KW-0547">Nucleotide-binding</keyword>
<accession>A0A269PBV2</accession>
<sequence length="404" mass="42566">MSLWPAPDAQPSDLVERARKEHERRVGAQPAHVASAPATWILAGENVDHFGGATLIGLGGLRAAVAVSPRDDHKLRFAASAPGSEPVLATAPLGDPDGADHPLGKRWAGLVHQLIQRQVLSRDTAGLDVTVVSDIPLGAGLGALWAADSAMCLALAAGHGDINDAPFRARLADIAAHAVETYSSLNGLRSRHTAALRATGNGIAVIDYADGSLTEAPHPTREGVRIFSVAEAFGEADAGQVEGIATHRAFISAACANFGVHSLRKLPDAIERVVEWVQARHTVGDTTAPAPETARAWVHFCEAETLRSMAVARALRSRHTNDLFTLVNSPTELRGLNIPAELVALCRERGALAARPAATGTSRAVLAIVPRRDADEFARRMAEQFDVVEITPGATARLEDAPAS</sequence>
<feature type="domain" description="Galactokinase N-terminal" evidence="4">
    <location>
        <begin position="20"/>
        <end position="69"/>
    </location>
</feature>
<dbReference type="Pfam" id="PF10509">
    <property type="entry name" value="GalKase_gal_bdg"/>
    <property type="match status" value="1"/>
</dbReference>
<evidence type="ECO:0000256" key="2">
    <source>
        <dbReference type="ARBA" id="ARBA00022840"/>
    </source>
</evidence>
<evidence type="ECO:0000256" key="3">
    <source>
        <dbReference type="SAM" id="MobiDB-lite"/>
    </source>
</evidence>
<comment type="caution">
    <text evidence="5">The sequence shown here is derived from an EMBL/GenBank/DDBJ whole genome shotgun (WGS) entry which is preliminary data.</text>
</comment>
<dbReference type="GO" id="GO:0005524">
    <property type="term" value="F:ATP binding"/>
    <property type="evidence" value="ECO:0007669"/>
    <property type="project" value="UniProtKB-KW"/>
</dbReference>
<gene>
    <name evidence="5" type="ORF">CIG21_08815</name>
</gene>
<reference evidence="5 6" key="1">
    <citation type="submission" date="2017-08" db="EMBL/GenBank/DDBJ databases">
        <authorList>
            <person name="de Groot N.N."/>
        </authorList>
    </citation>
    <scope>NUCLEOTIDE SEQUENCE [LARGE SCALE GENOMIC DNA]</scope>
    <source>
        <strain evidence="5 6">NBT06-6</strain>
    </source>
</reference>
<feature type="compositionally biased region" description="Basic and acidic residues" evidence="3">
    <location>
        <begin position="14"/>
        <end position="26"/>
    </location>
</feature>
<dbReference type="RefSeq" id="WP_095278208.1">
    <property type="nucleotide sequence ID" value="NZ_CP047655.1"/>
</dbReference>
<dbReference type="InterPro" id="IPR020568">
    <property type="entry name" value="Ribosomal_Su5_D2-typ_SF"/>
</dbReference>
<evidence type="ECO:0000313" key="5">
    <source>
        <dbReference type="EMBL" id="PAJ69187.1"/>
    </source>
</evidence>
<evidence type="ECO:0000256" key="1">
    <source>
        <dbReference type="ARBA" id="ARBA00022741"/>
    </source>
</evidence>
<feature type="region of interest" description="Disordered" evidence="3">
    <location>
        <begin position="1"/>
        <end position="30"/>
    </location>
</feature>
<organism evidence="5 6">
    <name type="scientific">Corynebacterium hadale</name>
    <dbReference type="NCBI Taxonomy" id="2026255"/>
    <lineage>
        <taxon>Bacteria</taxon>
        <taxon>Bacillati</taxon>
        <taxon>Actinomycetota</taxon>
        <taxon>Actinomycetes</taxon>
        <taxon>Mycobacteriales</taxon>
        <taxon>Corynebacteriaceae</taxon>
        <taxon>Corynebacterium</taxon>
    </lineage>
</organism>
<dbReference type="EMBL" id="NQMQ01000018">
    <property type="protein sequence ID" value="PAJ69187.1"/>
    <property type="molecule type" value="Genomic_DNA"/>
</dbReference>
<keyword evidence="2" id="KW-0067">ATP-binding</keyword>
<dbReference type="AlphaFoldDB" id="A0A269PBV2"/>
<evidence type="ECO:0000313" key="6">
    <source>
        <dbReference type="Proteomes" id="UP000215771"/>
    </source>
</evidence>
<dbReference type="Gene3D" id="3.30.230.10">
    <property type="match status" value="1"/>
</dbReference>
<evidence type="ECO:0000259" key="4">
    <source>
        <dbReference type="Pfam" id="PF10509"/>
    </source>
</evidence>
<proteinExistence type="predicted"/>
<dbReference type="InterPro" id="IPR014721">
    <property type="entry name" value="Ribsml_uS5_D2-typ_fold_subgr"/>
</dbReference>
<dbReference type="GO" id="GO:0005975">
    <property type="term" value="P:carbohydrate metabolic process"/>
    <property type="evidence" value="ECO:0007669"/>
    <property type="project" value="UniProtKB-ARBA"/>
</dbReference>
<protein>
    <recommendedName>
        <fullName evidence="4">Galactokinase N-terminal domain-containing protein</fullName>
    </recommendedName>
</protein>
<dbReference type="Proteomes" id="UP000215771">
    <property type="component" value="Unassembled WGS sequence"/>
</dbReference>
<dbReference type="SUPFAM" id="SSF54211">
    <property type="entry name" value="Ribosomal protein S5 domain 2-like"/>
    <property type="match status" value="1"/>
</dbReference>
<name>A0A269PBV2_9CORY</name>